<dbReference type="PANTHER" id="PTHR43303:SF4">
    <property type="entry name" value="NADPH DEHYDROGENASE C23G7.10C-RELATED"/>
    <property type="match status" value="1"/>
</dbReference>
<feature type="domain" description="NADH:flavin oxidoreductase/NADH oxidase N-terminal" evidence="6">
    <location>
        <begin position="3"/>
        <end position="169"/>
    </location>
</feature>
<keyword evidence="8" id="KW-1185">Reference proteome</keyword>
<comment type="cofactor">
    <cofactor evidence="1">
        <name>FMN</name>
        <dbReference type="ChEBI" id="CHEBI:58210"/>
    </cofactor>
</comment>
<dbReference type="AlphaFoldDB" id="A0A8H4SUC8"/>
<dbReference type="InterPro" id="IPR013785">
    <property type="entry name" value="Aldolase_TIM"/>
</dbReference>
<reference evidence="7" key="1">
    <citation type="journal article" date="2020" name="BMC Genomics">
        <title>Correction to: Identification and distribution of gene clusters required for synthesis of sphingolipid metabolism inhibitors in diverse species of the filamentous fungus Fusarium.</title>
        <authorList>
            <person name="Kim H.S."/>
            <person name="Lohmar J.M."/>
            <person name="Busman M."/>
            <person name="Brown D.W."/>
            <person name="Naumann T.A."/>
            <person name="Divon H.H."/>
            <person name="Lysoe E."/>
            <person name="Uhlig S."/>
            <person name="Proctor R.H."/>
        </authorList>
    </citation>
    <scope>NUCLEOTIDE SEQUENCE</scope>
    <source>
        <strain evidence="7">NRRL 20472</strain>
    </source>
</reference>
<dbReference type="GO" id="GO:0003959">
    <property type="term" value="F:NADPH dehydrogenase activity"/>
    <property type="evidence" value="ECO:0007669"/>
    <property type="project" value="InterPro"/>
</dbReference>
<dbReference type="EMBL" id="JABEXW010001219">
    <property type="protein sequence ID" value="KAF4945700.1"/>
    <property type="molecule type" value="Genomic_DNA"/>
</dbReference>
<dbReference type="GO" id="GO:0010181">
    <property type="term" value="F:FMN binding"/>
    <property type="evidence" value="ECO:0007669"/>
    <property type="project" value="InterPro"/>
</dbReference>
<protein>
    <recommendedName>
        <fullName evidence="6">NADH:flavin oxidoreductase/NADH oxidase N-terminal domain-containing protein</fullName>
    </recommendedName>
</protein>
<dbReference type="InterPro" id="IPR001155">
    <property type="entry name" value="OxRdtase_FMN_N"/>
</dbReference>
<evidence type="ECO:0000256" key="4">
    <source>
        <dbReference type="ARBA" id="ARBA00022857"/>
    </source>
</evidence>
<dbReference type="Pfam" id="PF00724">
    <property type="entry name" value="Oxidored_FMN"/>
    <property type="match status" value="1"/>
</dbReference>
<evidence type="ECO:0000259" key="6">
    <source>
        <dbReference type="Pfam" id="PF00724"/>
    </source>
</evidence>
<dbReference type="Gene3D" id="3.20.20.70">
    <property type="entry name" value="Aldolase class I"/>
    <property type="match status" value="1"/>
</dbReference>
<dbReference type="GO" id="GO:0050661">
    <property type="term" value="F:NADP binding"/>
    <property type="evidence" value="ECO:0007669"/>
    <property type="project" value="InterPro"/>
</dbReference>
<dbReference type="Proteomes" id="UP000622797">
    <property type="component" value="Unassembled WGS sequence"/>
</dbReference>
<gene>
    <name evidence="7" type="ORF">FSARC_14381</name>
</gene>
<keyword evidence="3" id="KW-0288">FMN</keyword>
<evidence type="ECO:0000256" key="2">
    <source>
        <dbReference type="ARBA" id="ARBA00022630"/>
    </source>
</evidence>
<keyword evidence="4" id="KW-0521">NADP</keyword>
<evidence type="ECO:0000256" key="1">
    <source>
        <dbReference type="ARBA" id="ARBA00001917"/>
    </source>
</evidence>
<dbReference type="OrthoDB" id="72788at2759"/>
<keyword evidence="2" id="KW-0285">Flavoprotein</keyword>
<evidence type="ECO:0000256" key="3">
    <source>
        <dbReference type="ARBA" id="ARBA00022643"/>
    </source>
</evidence>
<evidence type="ECO:0000313" key="7">
    <source>
        <dbReference type="EMBL" id="KAF4945700.1"/>
    </source>
</evidence>
<evidence type="ECO:0000313" key="8">
    <source>
        <dbReference type="Proteomes" id="UP000622797"/>
    </source>
</evidence>
<dbReference type="InterPro" id="IPR044152">
    <property type="entry name" value="YqjM-like"/>
</dbReference>
<evidence type="ECO:0000256" key="5">
    <source>
        <dbReference type="ARBA" id="ARBA00023002"/>
    </source>
</evidence>
<comment type="caution">
    <text evidence="7">The sequence shown here is derived from an EMBL/GenBank/DDBJ whole genome shotgun (WGS) entry which is preliminary data.</text>
</comment>
<accession>A0A8H4SUC8</accession>
<proteinExistence type="predicted"/>
<organism evidence="7 8">
    <name type="scientific">Fusarium sarcochroum</name>
    <dbReference type="NCBI Taxonomy" id="1208366"/>
    <lineage>
        <taxon>Eukaryota</taxon>
        <taxon>Fungi</taxon>
        <taxon>Dikarya</taxon>
        <taxon>Ascomycota</taxon>
        <taxon>Pezizomycotina</taxon>
        <taxon>Sordariomycetes</taxon>
        <taxon>Hypocreomycetidae</taxon>
        <taxon>Hypocreales</taxon>
        <taxon>Nectriaceae</taxon>
        <taxon>Fusarium</taxon>
        <taxon>Fusarium lateritium species complex</taxon>
    </lineage>
</organism>
<keyword evidence="5" id="KW-0560">Oxidoreductase</keyword>
<dbReference type="SUPFAM" id="SSF51395">
    <property type="entry name" value="FMN-linked oxidoreductases"/>
    <property type="match status" value="1"/>
</dbReference>
<name>A0A8H4SUC8_9HYPO</name>
<dbReference type="PANTHER" id="PTHR43303">
    <property type="entry name" value="NADPH DEHYDROGENASE C23G7.10C-RELATED"/>
    <property type="match status" value="1"/>
</dbReference>
<reference evidence="7" key="2">
    <citation type="submission" date="2020-05" db="EMBL/GenBank/DDBJ databases">
        <authorList>
            <person name="Kim H.-S."/>
            <person name="Proctor R.H."/>
            <person name="Brown D.W."/>
        </authorList>
    </citation>
    <scope>NUCLEOTIDE SEQUENCE</scope>
    <source>
        <strain evidence="7">NRRL 20472</strain>
    </source>
</reference>
<sequence length="242" mass="26222">MIEATTVHANGSITPEDSGIWLNAQIDVMRKQVDFTHSQNAKIGIELAHAGAKASTVAPWFSSGATAEEAANRSPDDISMTIVEIDQFRSDSLSGVNRALRAGFDVIELHFADGHLISSFLTSAVIERTDRYGCSFENRTRLAIELVDSTRAAIPNDMPLFVRMSGKNWLDNNPEWEGNLAESLLKGSHSGGDTPLALAAAGRIFMKNLGLMWAWADEADVSINVSHQSGWGFAAEATTDEE</sequence>